<dbReference type="Pfam" id="PF00651">
    <property type="entry name" value="BTB"/>
    <property type="match status" value="1"/>
</dbReference>
<evidence type="ECO:0000259" key="1">
    <source>
        <dbReference type="PROSITE" id="PS50097"/>
    </source>
</evidence>
<name>A0A136IW60_9PEZI</name>
<dbReference type="Proteomes" id="UP000070501">
    <property type="component" value="Unassembled WGS sequence"/>
</dbReference>
<evidence type="ECO:0000313" key="3">
    <source>
        <dbReference type="Proteomes" id="UP000070501"/>
    </source>
</evidence>
<reference evidence="3" key="1">
    <citation type="submission" date="2016-02" db="EMBL/GenBank/DDBJ databases">
        <title>Draft genome sequence of Microdochium bolleyi, a fungal endophyte of beachgrass.</title>
        <authorList>
            <consortium name="DOE Joint Genome Institute"/>
            <person name="David A.S."/>
            <person name="May G."/>
            <person name="Haridas S."/>
            <person name="Lim J."/>
            <person name="Wang M."/>
            <person name="Labutti K."/>
            <person name="Lipzen A."/>
            <person name="Barry K."/>
            <person name="Grigoriev I.V."/>
        </authorList>
    </citation>
    <scope>NUCLEOTIDE SEQUENCE [LARGE SCALE GENOMIC DNA]</scope>
    <source>
        <strain evidence="3">J235TASD1</strain>
    </source>
</reference>
<dbReference type="InterPro" id="IPR011333">
    <property type="entry name" value="SKP1/BTB/POZ_sf"/>
</dbReference>
<organism evidence="2 3">
    <name type="scientific">Microdochium bolleyi</name>
    <dbReference type="NCBI Taxonomy" id="196109"/>
    <lineage>
        <taxon>Eukaryota</taxon>
        <taxon>Fungi</taxon>
        <taxon>Dikarya</taxon>
        <taxon>Ascomycota</taxon>
        <taxon>Pezizomycotina</taxon>
        <taxon>Sordariomycetes</taxon>
        <taxon>Xylariomycetidae</taxon>
        <taxon>Xylariales</taxon>
        <taxon>Microdochiaceae</taxon>
        <taxon>Microdochium</taxon>
    </lineage>
</organism>
<dbReference type="InParanoid" id="A0A136IW60"/>
<dbReference type="InterPro" id="IPR000210">
    <property type="entry name" value="BTB/POZ_dom"/>
</dbReference>
<sequence>MSQCNRFVTLTIKIGQDYRVHAHLLVQYSDYFLKALNNKSSTMKFELEGHADNITVSILIDWVYAKQHYSGTTFLDQILRHFPAKGYTASRAWQLAEHLQIPELQNDCMRVLYTTRELYTIMASKHLAQALPSNSMVFRFFCVALAAKLVGGSEDEKSMRRYTLTLTRDINAELVIAIKHKQIGV</sequence>
<evidence type="ECO:0000313" key="2">
    <source>
        <dbReference type="EMBL" id="KXJ89141.1"/>
    </source>
</evidence>
<proteinExistence type="predicted"/>
<feature type="domain" description="BTB" evidence="1">
    <location>
        <begin position="6"/>
        <end position="64"/>
    </location>
</feature>
<dbReference type="AlphaFoldDB" id="A0A136IW60"/>
<dbReference type="Gene3D" id="3.30.710.10">
    <property type="entry name" value="Potassium Channel Kv1.1, Chain A"/>
    <property type="match status" value="1"/>
</dbReference>
<dbReference type="EMBL" id="KQ964256">
    <property type="protein sequence ID" value="KXJ89141.1"/>
    <property type="molecule type" value="Genomic_DNA"/>
</dbReference>
<gene>
    <name evidence="2" type="ORF">Micbo1qcDRAFT_206709</name>
</gene>
<protein>
    <recommendedName>
        <fullName evidence="1">BTB domain-containing protein</fullName>
    </recommendedName>
</protein>
<dbReference type="SUPFAM" id="SSF54695">
    <property type="entry name" value="POZ domain"/>
    <property type="match status" value="1"/>
</dbReference>
<dbReference type="PROSITE" id="PS50097">
    <property type="entry name" value="BTB"/>
    <property type="match status" value="1"/>
</dbReference>
<keyword evidence="3" id="KW-1185">Reference proteome</keyword>
<accession>A0A136IW60</accession>
<dbReference type="OrthoDB" id="4742054at2759"/>